<evidence type="ECO:0000313" key="9">
    <source>
        <dbReference type="EMBL" id="MBC5784405.1"/>
    </source>
</evidence>
<comment type="subcellular location">
    <subcellularLocation>
        <location evidence="1">Cell membrane</location>
        <topology evidence="1">Multi-pass membrane protein</topology>
    </subcellularLocation>
</comment>
<feature type="transmembrane region" description="Helical" evidence="7">
    <location>
        <begin position="274"/>
        <end position="295"/>
    </location>
</feature>
<name>A0A923SBZ6_9BURK</name>
<evidence type="ECO:0000313" key="10">
    <source>
        <dbReference type="Proteomes" id="UP000608513"/>
    </source>
</evidence>
<dbReference type="CDD" id="cd06173">
    <property type="entry name" value="MFS_MefA_like"/>
    <property type="match status" value="1"/>
</dbReference>
<dbReference type="Pfam" id="PF05977">
    <property type="entry name" value="MFS_3"/>
    <property type="match status" value="1"/>
</dbReference>
<keyword evidence="3" id="KW-1003">Cell membrane</keyword>
<feature type="transmembrane region" description="Helical" evidence="7">
    <location>
        <begin position="64"/>
        <end position="85"/>
    </location>
</feature>
<keyword evidence="5 7" id="KW-1133">Transmembrane helix</keyword>
<proteinExistence type="predicted"/>
<dbReference type="InterPro" id="IPR010290">
    <property type="entry name" value="TM_effector"/>
</dbReference>
<dbReference type="GO" id="GO:0022857">
    <property type="term" value="F:transmembrane transporter activity"/>
    <property type="evidence" value="ECO:0007669"/>
    <property type="project" value="InterPro"/>
</dbReference>
<evidence type="ECO:0000256" key="3">
    <source>
        <dbReference type="ARBA" id="ARBA00022475"/>
    </source>
</evidence>
<dbReference type="InterPro" id="IPR036259">
    <property type="entry name" value="MFS_trans_sf"/>
</dbReference>
<dbReference type="PANTHER" id="PTHR23513">
    <property type="entry name" value="INTEGRAL MEMBRANE EFFLUX PROTEIN-RELATED"/>
    <property type="match status" value="1"/>
</dbReference>
<feature type="transmembrane region" description="Helical" evidence="7">
    <location>
        <begin position="31"/>
        <end position="52"/>
    </location>
</feature>
<dbReference type="Proteomes" id="UP000608513">
    <property type="component" value="Unassembled WGS sequence"/>
</dbReference>
<feature type="domain" description="Major facilitator superfamily (MFS) profile" evidence="8">
    <location>
        <begin position="1"/>
        <end position="381"/>
    </location>
</feature>
<evidence type="ECO:0000256" key="4">
    <source>
        <dbReference type="ARBA" id="ARBA00022692"/>
    </source>
</evidence>
<keyword evidence="2" id="KW-0813">Transport</keyword>
<dbReference type="GO" id="GO:0005886">
    <property type="term" value="C:plasma membrane"/>
    <property type="evidence" value="ECO:0007669"/>
    <property type="project" value="UniProtKB-SubCell"/>
</dbReference>
<dbReference type="AlphaFoldDB" id="A0A923SBZ6"/>
<evidence type="ECO:0000259" key="8">
    <source>
        <dbReference type="PROSITE" id="PS50850"/>
    </source>
</evidence>
<evidence type="ECO:0000256" key="6">
    <source>
        <dbReference type="ARBA" id="ARBA00023136"/>
    </source>
</evidence>
<evidence type="ECO:0000256" key="2">
    <source>
        <dbReference type="ARBA" id="ARBA00022448"/>
    </source>
</evidence>
<dbReference type="PROSITE" id="PS50850">
    <property type="entry name" value="MFS"/>
    <property type="match status" value="1"/>
</dbReference>
<comment type="caution">
    <text evidence="9">The sequence shown here is derived from an EMBL/GenBank/DDBJ whole genome shotgun (WGS) entry which is preliminary data.</text>
</comment>
<accession>A0A923SBZ6</accession>
<dbReference type="SUPFAM" id="SSF103473">
    <property type="entry name" value="MFS general substrate transporter"/>
    <property type="match status" value="1"/>
</dbReference>
<dbReference type="RefSeq" id="WP_187077224.1">
    <property type="nucleotide sequence ID" value="NZ_JACORT010000006.1"/>
</dbReference>
<gene>
    <name evidence="9" type="ORF">H8N03_15765</name>
</gene>
<evidence type="ECO:0000256" key="7">
    <source>
        <dbReference type="SAM" id="Phobius"/>
    </source>
</evidence>
<feature type="transmembrane region" description="Helical" evidence="7">
    <location>
        <begin position="334"/>
        <end position="353"/>
    </location>
</feature>
<keyword evidence="10" id="KW-1185">Reference proteome</keyword>
<dbReference type="EMBL" id="JACORT010000006">
    <property type="protein sequence ID" value="MBC5784405.1"/>
    <property type="molecule type" value="Genomic_DNA"/>
</dbReference>
<organism evidence="9 10">
    <name type="scientific">Ramlibacter cellulosilyticus</name>
    <dbReference type="NCBI Taxonomy" id="2764187"/>
    <lineage>
        <taxon>Bacteria</taxon>
        <taxon>Pseudomonadati</taxon>
        <taxon>Pseudomonadota</taxon>
        <taxon>Betaproteobacteria</taxon>
        <taxon>Burkholderiales</taxon>
        <taxon>Comamonadaceae</taxon>
        <taxon>Ramlibacter</taxon>
    </lineage>
</organism>
<feature type="transmembrane region" description="Helical" evidence="7">
    <location>
        <begin position="243"/>
        <end position="262"/>
    </location>
</feature>
<feature type="transmembrane region" description="Helical" evidence="7">
    <location>
        <begin position="359"/>
        <end position="377"/>
    </location>
</feature>
<feature type="transmembrane region" description="Helical" evidence="7">
    <location>
        <begin position="210"/>
        <end position="231"/>
    </location>
</feature>
<dbReference type="Gene3D" id="1.20.1250.20">
    <property type="entry name" value="MFS general substrate transporter like domains"/>
    <property type="match status" value="1"/>
</dbReference>
<evidence type="ECO:0000256" key="5">
    <source>
        <dbReference type="ARBA" id="ARBA00022989"/>
    </source>
</evidence>
<dbReference type="InterPro" id="IPR020846">
    <property type="entry name" value="MFS_dom"/>
</dbReference>
<sequence>MLWFTWLAANTSMWMNDVASAWLMTTLGPSPLWVALVQSASTLPVFLLGLPSGALADTVDRRRYFMATQFWVAAVATLLCVVILLDRLTAPLLLALTFANGIGLAMRWPVFAAIIPEIVPRPQLAQALALNGIAMNASRIIGPLVAGALIASFGSAYVFVLNATLSVMAGITIMRWRRVHQESPLGREPLASAMRVGVQYVWQSGRMRAVLLRIALFFLHSTALLALLPLVARGLHGGTAGTFTVLLASMGVGAIIAALLMPQIRRWLPLQPRVLVGTALQAFASVVVVYAPSIWLAVPGMIVAGAAWITVANSLTVAAQMALPDWVRARGMSIYQMALMGSTAAGAALWGQVATWTSIQHALAIAAVTSVVTMLVAQRTVVDRGTEEDHTPSRVLKVPEMPEPPQAGRIQVRVEYRIDPARAPEFLALMQESRRSRLRQGALDWQLLHDLYEPGRYVEQITDASWTEHLRRFDRISADDVALRDKRLAFHIGEEPPRVSRFLVEQE</sequence>
<keyword evidence="6 7" id="KW-0472">Membrane</keyword>
<reference evidence="9" key="1">
    <citation type="submission" date="2020-08" db="EMBL/GenBank/DDBJ databases">
        <title>Ramlibacter sp. USB13 16S ribosomal RNA gene genome sequencing and assembly.</title>
        <authorList>
            <person name="Kang M."/>
        </authorList>
    </citation>
    <scope>NUCLEOTIDE SEQUENCE</scope>
    <source>
        <strain evidence="9">USB13</strain>
    </source>
</reference>
<feature type="transmembrane region" description="Helical" evidence="7">
    <location>
        <begin position="91"/>
        <end position="115"/>
    </location>
</feature>
<evidence type="ECO:0000256" key="1">
    <source>
        <dbReference type="ARBA" id="ARBA00004651"/>
    </source>
</evidence>
<dbReference type="PANTHER" id="PTHR23513:SF11">
    <property type="entry name" value="STAPHYLOFERRIN A TRANSPORTER"/>
    <property type="match status" value="1"/>
</dbReference>
<feature type="transmembrane region" description="Helical" evidence="7">
    <location>
        <begin position="301"/>
        <end position="322"/>
    </location>
</feature>
<protein>
    <submittedName>
        <fullName evidence="9">MFS transporter</fullName>
    </submittedName>
</protein>
<keyword evidence="4 7" id="KW-0812">Transmembrane</keyword>